<dbReference type="AlphaFoldDB" id="A0A0F9IZJ7"/>
<name>A0A0F9IZJ7_9ZZZZ</name>
<evidence type="ECO:0000313" key="1">
    <source>
        <dbReference type="EMBL" id="KKM25539.1"/>
    </source>
</evidence>
<organism evidence="1">
    <name type="scientific">marine sediment metagenome</name>
    <dbReference type="NCBI Taxonomy" id="412755"/>
    <lineage>
        <taxon>unclassified sequences</taxon>
        <taxon>metagenomes</taxon>
        <taxon>ecological metagenomes</taxon>
    </lineage>
</organism>
<sequence>MKIYVIGSLRNSEVPKLANELRAEGYIVFDDWFAAGCHFCEHSADESWKLYEQGRGRTYKEALQGEAVSHVFEFDKKHLMTSDVAVLLLPAGRAGHLELGILIGQGKPAFILATEDDRWDMMAKWATVCHTKEELFAELKRI</sequence>
<reference evidence="1" key="1">
    <citation type="journal article" date="2015" name="Nature">
        <title>Complex archaea that bridge the gap between prokaryotes and eukaryotes.</title>
        <authorList>
            <person name="Spang A."/>
            <person name="Saw J.H."/>
            <person name="Jorgensen S.L."/>
            <person name="Zaremba-Niedzwiedzka K."/>
            <person name="Martijn J."/>
            <person name="Lind A.E."/>
            <person name="van Eijk R."/>
            <person name="Schleper C."/>
            <person name="Guy L."/>
            <person name="Ettema T.J."/>
        </authorList>
    </citation>
    <scope>NUCLEOTIDE SEQUENCE</scope>
</reference>
<gene>
    <name evidence="1" type="ORF">LCGC14_1594010</name>
</gene>
<proteinExistence type="predicted"/>
<protein>
    <recommendedName>
        <fullName evidence="2">Nucleoside 2-deoxyribosyltransferase</fullName>
    </recommendedName>
</protein>
<evidence type="ECO:0008006" key="2">
    <source>
        <dbReference type="Google" id="ProtNLM"/>
    </source>
</evidence>
<comment type="caution">
    <text evidence="1">The sequence shown here is derived from an EMBL/GenBank/DDBJ whole genome shotgun (WGS) entry which is preliminary data.</text>
</comment>
<dbReference type="EMBL" id="LAZR01012697">
    <property type="protein sequence ID" value="KKM25539.1"/>
    <property type="molecule type" value="Genomic_DNA"/>
</dbReference>
<accession>A0A0F9IZJ7</accession>